<dbReference type="EMBL" id="KU686211">
    <property type="protein sequence ID" value="AOV61891.1"/>
    <property type="molecule type" value="Genomic_DNA"/>
</dbReference>
<name>A0A1D8KTD3_9CAUD</name>
<evidence type="ECO:0000313" key="2">
    <source>
        <dbReference type="Proteomes" id="UP000202081"/>
    </source>
</evidence>
<organism evidence="1 2">
    <name type="scientific">Synechococcus phage S-WAM2</name>
    <dbReference type="NCBI Taxonomy" id="1815522"/>
    <lineage>
        <taxon>Viruses</taxon>
        <taxon>Duplodnaviria</taxon>
        <taxon>Heunggongvirae</taxon>
        <taxon>Uroviricota</taxon>
        <taxon>Caudoviricetes</taxon>
        <taxon>Pantevenvirales</taxon>
        <taxon>Kyanoviridae</taxon>
        <taxon>Cymopoleiavirus</taxon>
        <taxon>Cymopoleiavirus swam2</taxon>
    </lineage>
</organism>
<evidence type="ECO:0008006" key="3">
    <source>
        <dbReference type="Google" id="ProtNLM"/>
    </source>
</evidence>
<sequence>MPVFTSSIEVTADYPTIKPSLNLNFAKSRSLDPRVGFERASVGTYVGRDGLIKTAGNDDPRFDHDPETLESLGLLIEESRTNILGNSQNLADNNGIDWDNVNGTIAVNQTTAPDGTNTAASFTTSAGNAEHSVVWAELVPTGNVTASVWVKRNTYSIVSFVLYGEPNSIVSYNVSTKTVYNQASNVSRATITEYPNGWYRISATMNCTVADSRAFRLYASTGNFDASGTESFYYWGPQVEAGSFETSYIPTYVSNTSVTRSADTGNIIGESFSSWFNQTEGTYLVEAKPIEPHNATAPPYFFIFESANSGSFTNAMSIGKNNTDHYRFRPAKFSDLSDTSVAYTTNQFTAAVSGSGTNDGVAVLNGSIVATSTGSPVGTQDHDVLCIGDRFGSTTTGHYNGTISKLVYYPQRLTNAQLQLLTS</sequence>
<dbReference type="Proteomes" id="UP000202081">
    <property type="component" value="Segment"/>
</dbReference>
<protein>
    <recommendedName>
        <fullName evidence="3">Tail fiber protein</fullName>
    </recommendedName>
</protein>
<proteinExistence type="predicted"/>
<keyword evidence="2" id="KW-1185">Reference proteome</keyword>
<dbReference type="GeneID" id="30309270"/>
<evidence type="ECO:0000313" key="1">
    <source>
        <dbReference type="EMBL" id="AOV61891.1"/>
    </source>
</evidence>
<dbReference type="RefSeq" id="YP_009324359.1">
    <property type="nucleotide sequence ID" value="NC_031935.1"/>
</dbReference>
<gene>
    <name evidence="1" type="ORF">P29B0810_196</name>
</gene>
<accession>A0A1D8KTD3</accession>
<dbReference type="OrthoDB" id="31633at10239"/>
<dbReference type="KEGG" id="vg:30309270"/>
<reference evidence="1 2" key="1">
    <citation type="journal article" date="2016" name="Virology">
        <title>The genomic content and context of auxiliary metabolic genes in marine cyanomyoviruses.</title>
        <authorList>
            <person name="Crummett L.T."/>
            <person name="Puxty R.J."/>
            <person name="Weihe C."/>
            <person name="Marston M.F."/>
            <person name="Martiny J.B."/>
        </authorList>
    </citation>
    <scope>NUCLEOTIDE SEQUENCE [LARGE SCALE GENOMIC DNA]</scope>
    <source>
        <strain evidence="1">0810PA29</strain>
    </source>
</reference>